<keyword evidence="9" id="KW-1185">Reference proteome</keyword>
<feature type="transmembrane region" description="Helical" evidence="7">
    <location>
        <begin position="182"/>
        <end position="203"/>
    </location>
</feature>
<feature type="transmembrane region" description="Helical" evidence="7">
    <location>
        <begin position="331"/>
        <end position="350"/>
    </location>
</feature>
<dbReference type="EMBL" id="CP045643">
    <property type="protein sequence ID" value="QFZ72972.1"/>
    <property type="molecule type" value="Genomic_DNA"/>
</dbReference>
<evidence type="ECO:0000256" key="1">
    <source>
        <dbReference type="ARBA" id="ARBA00004651"/>
    </source>
</evidence>
<feature type="region of interest" description="Disordered" evidence="6">
    <location>
        <begin position="1"/>
        <end position="21"/>
    </location>
</feature>
<dbReference type="AlphaFoldDB" id="A0A5Q0L7F0"/>
<dbReference type="KEGG" id="sfy:GFH48_06590"/>
<protein>
    <recommendedName>
        <fullName evidence="10">Flippase-like domain-containing protein</fullName>
    </recommendedName>
</protein>
<dbReference type="Pfam" id="PF03706">
    <property type="entry name" value="LPG_synthase_TM"/>
    <property type="match status" value="1"/>
</dbReference>
<dbReference type="RefSeq" id="WP_153287338.1">
    <property type="nucleotide sequence ID" value="NZ_CP045643.1"/>
</dbReference>
<evidence type="ECO:0000313" key="8">
    <source>
        <dbReference type="EMBL" id="QFZ72972.1"/>
    </source>
</evidence>
<reference evidence="8 9" key="1">
    <citation type="submission" date="2019-10" db="EMBL/GenBank/DDBJ databases">
        <title>A novel species.</title>
        <authorList>
            <person name="Gao J."/>
        </authorList>
    </citation>
    <scope>NUCLEOTIDE SEQUENCE [LARGE SCALE GENOMIC DNA]</scope>
    <source>
        <strain evidence="8 9">QMT-28</strain>
    </source>
</reference>
<evidence type="ECO:0000256" key="5">
    <source>
        <dbReference type="ARBA" id="ARBA00023136"/>
    </source>
</evidence>
<feature type="region of interest" description="Disordered" evidence="6">
    <location>
        <begin position="358"/>
        <end position="389"/>
    </location>
</feature>
<feature type="transmembrane region" description="Helical" evidence="7">
    <location>
        <begin position="284"/>
        <end position="311"/>
    </location>
</feature>
<name>A0A5Q0L7F0_9ACTN</name>
<dbReference type="GO" id="GO:0005886">
    <property type="term" value="C:plasma membrane"/>
    <property type="evidence" value="ECO:0007669"/>
    <property type="project" value="UniProtKB-SubCell"/>
</dbReference>
<evidence type="ECO:0000313" key="9">
    <source>
        <dbReference type="Proteomes" id="UP000326179"/>
    </source>
</evidence>
<keyword evidence="2" id="KW-1003">Cell membrane</keyword>
<evidence type="ECO:0000256" key="4">
    <source>
        <dbReference type="ARBA" id="ARBA00022989"/>
    </source>
</evidence>
<sequence>MSTPYEVEAGPAPDPDAMGRSERAHRVSGFVHLPPLRRRRAVIAGSLVAVVSAELVVAAPYARRAADSLVHAQMTWLLVAIASETVSMMMFARLQRYTLKVGGLRVGLGSAVATVFAGNAVGATLPGGSLLSLTYRTRRMRSWGASVPQIGFVHAATGVLSTIALALLAGTGHILSGDSSQLLSIAIQIGAICILTSAALALVHHPVVLRRPARALLRLLHRSRRSAAVQTSADRLLNELAAIAPSARFWIHGLGLALFNWGGDFLCLLAVCHAVGAPPDLSTALFAYVAGITAASAIPLLPAGIGVLDAALVLTLHHGGMPVSAAAAANLLYRMITPGLVSMAGWALLVQQRRRPAHPLSTQGSGARDETPPASPGATAEPATDTCKT</sequence>
<keyword evidence="4 7" id="KW-1133">Transmembrane helix</keyword>
<evidence type="ECO:0000256" key="7">
    <source>
        <dbReference type="SAM" id="Phobius"/>
    </source>
</evidence>
<feature type="transmembrane region" description="Helical" evidence="7">
    <location>
        <begin position="41"/>
        <end position="62"/>
    </location>
</feature>
<feature type="transmembrane region" description="Helical" evidence="7">
    <location>
        <begin position="106"/>
        <end position="131"/>
    </location>
</feature>
<proteinExistence type="predicted"/>
<organism evidence="8 9">
    <name type="scientific">Streptomyces fagopyri</name>
    <dbReference type="NCBI Taxonomy" id="2662397"/>
    <lineage>
        <taxon>Bacteria</taxon>
        <taxon>Bacillati</taxon>
        <taxon>Actinomycetota</taxon>
        <taxon>Actinomycetes</taxon>
        <taxon>Kitasatosporales</taxon>
        <taxon>Streptomycetaceae</taxon>
        <taxon>Streptomyces</taxon>
    </lineage>
</organism>
<evidence type="ECO:0008006" key="10">
    <source>
        <dbReference type="Google" id="ProtNLM"/>
    </source>
</evidence>
<gene>
    <name evidence="8" type="ORF">GFH48_06590</name>
</gene>
<dbReference type="InterPro" id="IPR022791">
    <property type="entry name" value="L-PG_synthase/AglD"/>
</dbReference>
<dbReference type="PANTHER" id="PTHR39087:SF2">
    <property type="entry name" value="UPF0104 MEMBRANE PROTEIN MJ1595"/>
    <property type="match status" value="1"/>
</dbReference>
<evidence type="ECO:0000256" key="3">
    <source>
        <dbReference type="ARBA" id="ARBA00022692"/>
    </source>
</evidence>
<feature type="transmembrane region" description="Helical" evidence="7">
    <location>
        <begin position="74"/>
        <end position="94"/>
    </location>
</feature>
<evidence type="ECO:0000256" key="2">
    <source>
        <dbReference type="ARBA" id="ARBA00022475"/>
    </source>
</evidence>
<feature type="transmembrane region" description="Helical" evidence="7">
    <location>
        <begin position="151"/>
        <end position="170"/>
    </location>
</feature>
<dbReference type="PANTHER" id="PTHR39087">
    <property type="entry name" value="UPF0104 MEMBRANE PROTEIN MJ1595"/>
    <property type="match status" value="1"/>
</dbReference>
<keyword evidence="5 7" id="KW-0472">Membrane</keyword>
<evidence type="ECO:0000256" key="6">
    <source>
        <dbReference type="SAM" id="MobiDB-lite"/>
    </source>
</evidence>
<keyword evidence="3 7" id="KW-0812">Transmembrane</keyword>
<accession>A0A5Q0L7F0</accession>
<dbReference type="Proteomes" id="UP000326179">
    <property type="component" value="Chromosome"/>
</dbReference>
<comment type="subcellular location">
    <subcellularLocation>
        <location evidence="1">Cell membrane</location>
        <topology evidence="1">Multi-pass membrane protein</topology>
    </subcellularLocation>
</comment>